<name>A0ACC0KYE6_CHOFU</name>
<comment type="caution">
    <text evidence="1">The sequence shown here is derived from an EMBL/GenBank/DDBJ whole genome shotgun (WGS) entry which is preliminary data.</text>
</comment>
<proteinExistence type="predicted"/>
<evidence type="ECO:0000313" key="1">
    <source>
        <dbReference type="EMBL" id="KAI8441312.1"/>
    </source>
</evidence>
<evidence type="ECO:0000313" key="2">
    <source>
        <dbReference type="Proteomes" id="UP001064048"/>
    </source>
</evidence>
<dbReference type="EMBL" id="CM046127">
    <property type="protein sequence ID" value="KAI8441312.1"/>
    <property type="molecule type" value="Genomic_DNA"/>
</dbReference>
<accession>A0ACC0KYE6</accession>
<sequence>MELIYSMRRKPMKCEPPHFETSSDPEVVRPICTISACNIIAFSSPTELSDSDGATWGGHVYVCDLDTPWDSHKVTSTTHPVSALEWDSEGKQLLVGTVEGEVSVFGMKDYLLNDWTCLYHASFPGEHVIKAVFFHNGRRVVVSDKKADAPAPAPAPAPATDRIQLLRPTPTLKGFGGIACEGACIITATGLIGALTPAPEPGRALSATECLRPARDRVPVASVAHKNGNLVVAAGGARCVRCAVCSVARAPQHKPALHVQPLPTVYLDHTPVSLTWCLREDTDSLLIAGNTLSVWKLTERAHPVHKLLAKGPLQGSTTPGGGQKPSSDCFNTVVWQQVSAAAVEGAVAHCAARRLHAAAPLHILATSSPNRLLLARETHYVSTLFLIELICSTPVVVSGTPGAEPPAGGTPPKKPKYGETIPSGAPCAIVSCVELSWLGGVAVAVDTHAQLHLYATQPDIPTPLSVQHTTALLEYSMVSGIDCRDIIMTLKPGTVEAVYERLTETFQRQPPSFQQYYYHSWLKLRIALCRVIPSAQGCVSSLTMLLAARCAWAACAGALRERERDALGARLDGLLHDQPDTDKALVALEAKVELSSEAVALTPLRRVLQLCVDIAGTYLQHAAAHTNHPYESWTDSSALTLLRKLMVVVRAAGRGGEPLSRALQRLQHQPASKDVREECGALCLQLGSPRVWESLPRCTVSAPHGQPAPHYFEYGVEPEALRYAPEPPNYGQCEVVPTQGMDSIRYMYLGGGRRAAKWRQCGRCGARALPAARPAKHPLQRAYDGRFLAACSPPQDPGGDRAAPAD</sequence>
<dbReference type="Proteomes" id="UP001064048">
    <property type="component" value="Chromosome 27"/>
</dbReference>
<reference evidence="1 2" key="1">
    <citation type="journal article" date="2022" name="Genome Biol. Evol.">
        <title>The Spruce Budworm Genome: Reconstructing the Evolutionary History of Antifreeze Proteins.</title>
        <authorList>
            <person name="Beliveau C."/>
            <person name="Gagne P."/>
            <person name="Picq S."/>
            <person name="Vernygora O."/>
            <person name="Keeling C.I."/>
            <person name="Pinkney K."/>
            <person name="Doucet D."/>
            <person name="Wen F."/>
            <person name="Johnston J.S."/>
            <person name="Maaroufi H."/>
            <person name="Boyle B."/>
            <person name="Laroche J."/>
            <person name="Dewar K."/>
            <person name="Juretic N."/>
            <person name="Blackburn G."/>
            <person name="Nisole A."/>
            <person name="Brunet B."/>
            <person name="Brandao M."/>
            <person name="Lumley L."/>
            <person name="Duan J."/>
            <person name="Quan G."/>
            <person name="Lucarotti C.J."/>
            <person name="Roe A.D."/>
            <person name="Sperling F.A.H."/>
            <person name="Levesque R.C."/>
            <person name="Cusson M."/>
        </authorList>
    </citation>
    <scope>NUCLEOTIDE SEQUENCE [LARGE SCALE GENOMIC DNA]</scope>
    <source>
        <strain evidence="1">Glfc:IPQL:Cfum</strain>
    </source>
</reference>
<keyword evidence="2" id="KW-1185">Reference proteome</keyword>
<organism evidence="1 2">
    <name type="scientific">Choristoneura fumiferana</name>
    <name type="common">Spruce budworm moth</name>
    <name type="synonym">Archips fumiferana</name>
    <dbReference type="NCBI Taxonomy" id="7141"/>
    <lineage>
        <taxon>Eukaryota</taxon>
        <taxon>Metazoa</taxon>
        <taxon>Ecdysozoa</taxon>
        <taxon>Arthropoda</taxon>
        <taxon>Hexapoda</taxon>
        <taxon>Insecta</taxon>
        <taxon>Pterygota</taxon>
        <taxon>Neoptera</taxon>
        <taxon>Endopterygota</taxon>
        <taxon>Lepidoptera</taxon>
        <taxon>Glossata</taxon>
        <taxon>Ditrysia</taxon>
        <taxon>Tortricoidea</taxon>
        <taxon>Tortricidae</taxon>
        <taxon>Tortricinae</taxon>
        <taxon>Choristoneura</taxon>
    </lineage>
</organism>
<gene>
    <name evidence="1" type="ORF">MSG28_014934</name>
</gene>
<protein>
    <submittedName>
        <fullName evidence="1">Uncharacterized protein</fullName>
    </submittedName>
</protein>